<evidence type="ECO:0000256" key="1">
    <source>
        <dbReference type="SAM" id="Phobius"/>
    </source>
</evidence>
<keyword evidence="1" id="KW-1133">Transmembrane helix</keyword>
<dbReference type="Proteomes" id="UP001595075">
    <property type="component" value="Unassembled WGS sequence"/>
</dbReference>
<keyword evidence="1" id="KW-0472">Membrane</keyword>
<sequence>MSARWEQQVDGETTEEKAARVAAARHEFLEDEAYWYYMDPSRWLFVWAATKHYIAIFVLFVSWGAVFAASEGEYSVSFSWKNFFTLGFGEFRWSSVGSVFCLLLGWVVLHIGWFVDAMSLHVNVDKMVRESARKVWDILRTVVNNTPLVSHLMKTTGGENAER</sequence>
<accession>A0ABR4CJR0</accession>
<keyword evidence="1" id="KW-0812">Transmembrane</keyword>
<keyword evidence="3" id="KW-1185">Reference proteome</keyword>
<comment type="caution">
    <text evidence="2">The sequence shown here is derived from an EMBL/GenBank/DDBJ whole genome shotgun (WGS) entry which is preliminary data.</text>
</comment>
<evidence type="ECO:0000313" key="3">
    <source>
        <dbReference type="Proteomes" id="UP001595075"/>
    </source>
</evidence>
<feature type="transmembrane region" description="Helical" evidence="1">
    <location>
        <begin position="91"/>
        <end position="115"/>
    </location>
</feature>
<feature type="transmembrane region" description="Helical" evidence="1">
    <location>
        <begin position="44"/>
        <end position="70"/>
    </location>
</feature>
<dbReference type="EMBL" id="JAZHXI010000007">
    <property type="protein sequence ID" value="KAL2069726.1"/>
    <property type="molecule type" value="Genomic_DNA"/>
</dbReference>
<proteinExistence type="predicted"/>
<reference evidence="2 3" key="1">
    <citation type="journal article" date="2024" name="Commun. Biol.">
        <title>Comparative genomic analysis of thermophilic fungi reveals convergent evolutionary adaptations and gene losses.</title>
        <authorList>
            <person name="Steindorff A.S."/>
            <person name="Aguilar-Pontes M.V."/>
            <person name="Robinson A.J."/>
            <person name="Andreopoulos B."/>
            <person name="LaButti K."/>
            <person name="Kuo A."/>
            <person name="Mondo S."/>
            <person name="Riley R."/>
            <person name="Otillar R."/>
            <person name="Haridas S."/>
            <person name="Lipzen A."/>
            <person name="Grimwood J."/>
            <person name="Schmutz J."/>
            <person name="Clum A."/>
            <person name="Reid I.D."/>
            <person name="Moisan M.C."/>
            <person name="Butler G."/>
            <person name="Nguyen T.T.M."/>
            <person name="Dewar K."/>
            <person name="Conant G."/>
            <person name="Drula E."/>
            <person name="Henrissat B."/>
            <person name="Hansel C."/>
            <person name="Singer S."/>
            <person name="Hutchinson M.I."/>
            <person name="de Vries R.P."/>
            <person name="Natvig D.O."/>
            <person name="Powell A.J."/>
            <person name="Tsang A."/>
            <person name="Grigoriev I.V."/>
        </authorList>
    </citation>
    <scope>NUCLEOTIDE SEQUENCE [LARGE SCALE GENOMIC DNA]</scope>
    <source>
        <strain evidence="2 3">CBS 494.80</strain>
    </source>
</reference>
<name>A0ABR4CJR0_9HELO</name>
<gene>
    <name evidence="2" type="ORF">VTL71DRAFT_14405</name>
</gene>
<evidence type="ECO:0000313" key="2">
    <source>
        <dbReference type="EMBL" id="KAL2069726.1"/>
    </source>
</evidence>
<protein>
    <submittedName>
        <fullName evidence="2">Uncharacterized protein</fullName>
    </submittedName>
</protein>
<organism evidence="2 3">
    <name type="scientific">Oculimacula yallundae</name>
    <dbReference type="NCBI Taxonomy" id="86028"/>
    <lineage>
        <taxon>Eukaryota</taxon>
        <taxon>Fungi</taxon>
        <taxon>Dikarya</taxon>
        <taxon>Ascomycota</taxon>
        <taxon>Pezizomycotina</taxon>
        <taxon>Leotiomycetes</taxon>
        <taxon>Helotiales</taxon>
        <taxon>Ploettnerulaceae</taxon>
        <taxon>Oculimacula</taxon>
    </lineage>
</organism>